<evidence type="ECO:0000256" key="3">
    <source>
        <dbReference type="PROSITE-ProRule" id="PRU00023"/>
    </source>
</evidence>
<dbReference type="InterPro" id="IPR050776">
    <property type="entry name" value="Ank_Repeat/CDKN_Inhibitor"/>
</dbReference>
<accession>A4A1M5</accession>
<dbReference type="RefSeq" id="WP_002654545.1">
    <property type="nucleotide sequence ID" value="NZ_CH672377.1"/>
</dbReference>
<dbReference type="Pfam" id="PF12796">
    <property type="entry name" value="Ank_2"/>
    <property type="match status" value="1"/>
</dbReference>
<dbReference type="Gene3D" id="1.25.40.20">
    <property type="entry name" value="Ankyrin repeat-containing domain"/>
    <property type="match status" value="1"/>
</dbReference>
<evidence type="ECO:0000256" key="1">
    <source>
        <dbReference type="ARBA" id="ARBA00022737"/>
    </source>
</evidence>
<comment type="caution">
    <text evidence="4">The sequence shown here is derived from an EMBL/GenBank/DDBJ whole genome shotgun (WGS) entry which is preliminary data.</text>
</comment>
<dbReference type="OrthoDB" id="283507at2"/>
<sequence>MFTLLRFAAKFSLASAMLAVVGMIALLSLTPAEPSPPLVSAAGITLDDETAALLVDLVFQAARDDDAVTIHEYLGAGFSPNVRSSRGDTLLIVASYHDSRDVVDQLLLAKELDLEARNRMGLTAVSAAAFKGFDETLTRLIRAGANVNSANGMQQTAIMFAALAGKSSTVEILKQAGANAAASDALGNTPASLAANQGAYAALAALRSRSESDHADIAAEK</sequence>
<dbReference type="PROSITE" id="PS50088">
    <property type="entry name" value="ANK_REPEAT"/>
    <property type="match status" value="1"/>
</dbReference>
<dbReference type="SUPFAM" id="SSF48403">
    <property type="entry name" value="Ankyrin repeat"/>
    <property type="match status" value="1"/>
</dbReference>
<protein>
    <submittedName>
        <fullName evidence="4">Ankyrin domain protein</fullName>
    </submittedName>
</protein>
<feature type="repeat" description="ANK" evidence="3">
    <location>
        <begin position="120"/>
        <end position="152"/>
    </location>
</feature>
<dbReference type="EMBL" id="AANZ01000036">
    <property type="protein sequence ID" value="EAQ77330.1"/>
    <property type="molecule type" value="Genomic_DNA"/>
</dbReference>
<name>A4A1M5_9BACT</name>
<dbReference type="eggNOG" id="COG0666">
    <property type="taxonomic scope" value="Bacteria"/>
</dbReference>
<keyword evidence="2 3" id="KW-0040">ANK repeat</keyword>
<evidence type="ECO:0000256" key="2">
    <source>
        <dbReference type="ARBA" id="ARBA00023043"/>
    </source>
</evidence>
<evidence type="ECO:0000313" key="4">
    <source>
        <dbReference type="EMBL" id="EAQ77330.1"/>
    </source>
</evidence>
<dbReference type="Proteomes" id="UP000004358">
    <property type="component" value="Unassembled WGS sequence"/>
</dbReference>
<organism evidence="4 5">
    <name type="scientific">Blastopirellula marina DSM 3645</name>
    <dbReference type="NCBI Taxonomy" id="314230"/>
    <lineage>
        <taxon>Bacteria</taxon>
        <taxon>Pseudomonadati</taxon>
        <taxon>Planctomycetota</taxon>
        <taxon>Planctomycetia</taxon>
        <taxon>Pirellulales</taxon>
        <taxon>Pirellulaceae</taxon>
        <taxon>Blastopirellula</taxon>
    </lineage>
</organism>
<gene>
    <name evidence="4" type="ORF">DSM3645_04755</name>
</gene>
<dbReference type="HOGENOM" id="CLU_000134_34_0_0"/>
<evidence type="ECO:0000313" key="5">
    <source>
        <dbReference type="Proteomes" id="UP000004358"/>
    </source>
</evidence>
<dbReference type="PANTHER" id="PTHR24201:SF2">
    <property type="entry name" value="ANKYRIN REPEAT DOMAIN-CONTAINING PROTEIN 42"/>
    <property type="match status" value="1"/>
</dbReference>
<proteinExistence type="predicted"/>
<dbReference type="InterPro" id="IPR002110">
    <property type="entry name" value="Ankyrin_rpt"/>
</dbReference>
<dbReference type="SMART" id="SM00248">
    <property type="entry name" value="ANK"/>
    <property type="match status" value="4"/>
</dbReference>
<dbReference type="InterPro" id="IPR036770">
    <property type="entry name" value="Ankyrin_rpt-contain_sf"/>
</dbReference>
<dbReference type="PANTHER" id="PTHR24201">
    <property type="entry name" value="ANK_REP_REGION DOMAIN-CONTAINING PROTEIN"/>
    <property type="match status" value="1"/>
</dbReference>
<dbReference type="STRING" id="314230.DSM3645_04755"/>
<keyword evidence="1" id="KW-0677">Repeat</keyword>
<reference evidence="4 5" key="1">
    <citation type="submission" date="2006-02" db="EMBL/GenBank/DDBJ databases">
        <authorList>
            <person name="Amann R."/>
            <person name="Ferriera S."/>
            <person name="Johnson J."/>
            <person name="Kravitz S."/>
            <person name="Halpern A."/>
            <person name="Remington K."/>
            <person name="Beeson K."/>
            <person name="Tran B."/>
            <person name="Rogers Y.-H."/>
            <person name="Friedman R."/>
            <person name="Venter J.C."/>
        </authorList>
    </citation>
    <scope>NUCLEOTIDE SEQUENCE [LARGE SCALE GENOMIC DNA]</scope>
    <source>
        <strain evidence="4 5">DSM 3645</strain>
    </source>
</reference>
<dbReference type="AlphaFoldDB" id="A4A1M5"/>